<evidence type="ECO:0000256" key="4">
    <source>
        <dbReference type="ARBA" id="ARBA00023136"/>
    </source>
</evidence>
<evidence type="ECO:0000313" key="7">
    <source>
        <dbReference type="Proteomes" id="UP000474175"/>
    </source>
</evidence>
<keyword evidence="2 5" id="KW-0812">Transmembrane</keyword>
<comment type="subcellular location">
    <subcellularLocation>
        <location evidence="1">Membrane</location>
        <topology evidence="1">Multi-pass membrane protein</topology>
    </subcellularLocation>
</comment>
<comment type="caution">
    <text evidence="6">The sequence shown here is derived from an EMBL/GenBank/DDBJ whole genome shotgun (WGS) entry which is preliminary data.</text>
</comment>
<dbReference type="PANTHER" id="PTHR16950">
    <property type="entry name" value="ZINC TRANSPORTER SLC39A7 HISTIDINE-RICH MEMBRANE PROTEIN KE4"/>
    <property type="match status" value="1"/>
</dbReference>
<dbReference type="EMBL" id="JAAFZH010000003">
    <property type="protein sequence ID" value="NDU95126.1"/>
    <property type="molecule type" value="Genomic_DNA"/>
</dbReference>
<dbReference type="InterPro" id="IPR003689">
    <property type="entry name" value="ZIP"/>
</dbReference>
<keyword evidence="3 5" id="KW-1133">Transmembrane helix</keyword>
<evidence type="ECO:0000256" key="2">
    <source>
        <dbReference type="ARBA" id="ARBA00022692"/>
    </source>
</evidence>
<evidence type="ECO:0000256" key="3">
    <source>
        <dbReference type="ARBA" id="ARBA00022989"/>
    </source>
</evidence>
<gene>
    <name evidence="6" type="ORF">GK108_09600</name>
</gene>
<evidence type="ECO:0000313" key="6">
    <source>
        <dbReference type="EMBL" id="NDU95126.1"/>
    </source>
</evidence>
<dbReference type="AlphaFoldDB" id="A0A6L9L3M4"/>
<organism evidence="6 7">
    <name type="scientific">Spirosoma terrae</name>
    <dbReference type="NCBI Taxonomy" id="1968276"/>
    <lineage>
        <taxon>Bacteria</taxon>
        <taxon>Pseudomonadati</taxon>
        <taxon>Bacteroidota</taxon>
        <taxon>Cytophagia</taxon>
        <taxon>Cytophagales</taxon>
        <taxon>Cytophagaceae</taxon>
        <taxon>Spirosoma</taxon>
    </lineage>
</organism>
<dbReference type="RefSeq" id="WP_163946477.1">
    <property type="nucleotide sequence ID" value="NZ_JAAFZH010000003.1"/>
</dbReference>
<reference evidence="6 7" key="1">
    <citation type="submission" date="2020-02" db="EMBL/GenBank/DDBJ databases">
        <title>Draft genome sequence of two Spirosoma agri KCTC 52727 and Spirosoma terrae KCTC 52035.</title>
        <authorList>
            <person name="Rojas J."/>
            <person name="Ambika Manirajan B."/>
            <person name="Suarez C."/>
            <person name="Ratering S."/>
            <person name="Schnell S."/>
        </authorList>
    </citation>
    <scope>NUCLEOTIDE SEQUENCE [LARGE SCALE GENOMIC DNA]</scope>
    <source>
        <strain evidence="6 7">KCTC 52035</strain>
    </source>
</reference>
<dbReference type="PANTHER" id="PTHR16950:SF16">
    <property type="entry name" value="ZINC TRANSPORTER ZIP13"/>
    <property type="match status" value="1"/>
</dbReference>
<dbReference type="Proteomes" id="UP000474175">
    <property type="component" value="Unassembled WGS sequence"/>
</dbReference>
<keyword evidence="7" id="KW-1185">Reference proteome</keyword>
<feature type="transmembrane region" description="Helical" evidence="5">
    <location>
        <begin position="221"/>
        <end position="239"/>
    </location>
</feature>
<evidence type="ECO:0000256" key="5">
    <source>
        <dbReference type="SAM" id="Phobius"/>
    </source>
</evidence>
<protein>
    <submittedName>
        <fullName evidence="6">ZIP family metal transporter</fullName>
    </submittedName>
</protein>
<feature type="transmembrane region" description="Helical" evidence="5">
    <location>
        <begin position="90"/>
        <end position="107"/>
    </location>
</feature>
<feature type="transmembrane region" description="Helical" evidence="5">
    <location>
        <begin position="251"/>
        <end position="270"/>
    </location>
</feature>
<feature type="transmembrane region" description="Helical" evidence="5">
    <location>
        <begin position="59"/>
        <end position="78"/>
    </location>
</feature>
<dbReference type="Pfam" id="PF02535">
    <property type="entry name" value="Zip"/>
    <property type="match status" value="1"/>
</dbReference>
<sequence>MPSTPLRQNYHLMGRMLLIGQLSQWELWGHSSLAGLAVCAVALIGGFAYVIPPAVLRRLLPLGISLSTGVLLGDAFLHLLPEALERINDLQTVMLEVIAGILLFFNLEKAIRWRHHRHLETAKAVKPLASMNLLGDALHNFIDGTLIGGSFLISPAAGWATTAGLLLHELPQEVGDVGTLLFGGYTIRRALLYNLLAAFTCLLGIGVILLAGLWLDTYLSYILPFAAGGFIYIAASDLIPELHRTPQSGRSWLQSVCMLVGIGLMLWLAVNE</sequence>
<name>A0A6L9L3M4_9BACT</name>
<feature type="transmembrane region" description="Helical" evidence="5">
    <location>
        <begin position="191"/>
        <end position="215"/>
    </location>
</feature>
<feature type="transmembrane region" description="Helical" evidence="5">
    <location>
        <begin position="33"/>
        <end position="52"/>
    </location>
</feature>
<accession>A0A6L9L3M4</accession>
<dbReference type="GO" id="GO:0016020">
    <property type="term" value="C:membrane"/>
    <property type="evidence" value="ECO:0007669"/>
    <property type="project" value="UniProtKB-SubCell"/>
</dbReference>
<proteinExistence type="predicted"/>
<dbReference type="GO" id="GO:0006882">
    <property type="term" value="P:intracellular zinc ion homeostasis"/>
    <property type="evidence" value="ECO:0007669"/>
    <property type="project" value="TreeGrafter"/>
</dbReference>
<dbReference type="GO" id="GO:0005385">
    <property type="term" value="F:zinc ion transmembrane transporter activity"/>
    <property type="evidence" value="ECO:0007669"/>
    <property type="project" value="TreeGrafter"/>
</dbReference>
<keyword evidence="4 5" id="KW-0472">Membrane</keyword>
<evidence type="ECO:0000256" key="1">
    <source>
        <dbReference type="ARBA" id="ARBA00004141"/>
    </source>
</evidence>